<keyword evidence="5" id="KW-0418">Kinase</keyword>
<evidence type="ECO:0000259" key="7">
    <source>
        <dbReference type="PROSITE" id="PS50109"/>
    </source>
</evidence>
<evidence type="ECO:0000313" key="8">
    <source>
        <dbReference type="EMBL" id="CAA9303783.1"/>
    </source>
</evidence>
<evidence type="ECO:0000256" key="1">
    <source>
        <dbReference type="ARBA" id="ARBA00000085"/>
    </source>
</evidence>
<dbReference type="InterPro" id="IPR004358">
    <property type="entry name" value="Sig_transdc_His_kin-like_C"/>
</dbReference>
<dbReference type="InterPro" id="IPR003661">
    <property type="entry name" value="HisK_dim/P_dom"/>
</dbReference>
<dbReference type="EMBL" id="CADCTV010000144">
    <property type="protein sequence ID" value="CAA9303783.1"/>
    <property type="molecule type" value="Genomic_DNA"/>
</dbReference>
<sequence length="396" mass="41305">MADGNSQSTPAHAPAAAADWETRARRLEALCGLAAESAAMVDADRIWDGLCRRLPAVLGAGAAALSTPLIEQPRAWVAGEWSVGAHELAALVAAPAAEGGRVEVGGGAGFVFPLHHAGDAMGTLLVAWRTPSDADDEMHALAGMLAGQAAAGLSNARAYARLTEAAVRRERFFSAMSHDLRTPITAIVGYSELLADGIVGELNGQQHDMVERICQVSGHLSQLVNDILDLAKLDAGRMEFNCEEVSLGALVDDALVVVEPQARSKGLDLRTEVDPLRDEMLCVDPPRVRQVLVNLLSNAVKFTEAGAVAVAAGCEGGRAWIEVRDTGPGLPYGSEEAVFEEFLQLGSGPKIKGEAGSGLGLAISRRLARAMGGDLVARNAPPAGAAFTFVLPARGE</sequence>
<dbReference type="PANTHER" id="PTHR43711:SF1">
    <property type="entry name" value="HISTIDINE KINASE 1"/>
    <property type="match status" value="1"/>
</dbReference>
<evidence type="ECO:0000256" key="2">
    <source>
        <dbReference type="ARBA" id="ARBA00012438"/>
    </source>
</evidence>
<evidence type="ECO:0000256" key="6">
    <source>
        <dbReference type="ARBA" id="ARBA00023012"/>
    </source>
</evidence>
<keyword evidence="6" id="KW-0902">Two-component regulatory system</keyword>
<dbReference type="Gene3D" id="3.30.450.40">
    <property type="match status" value="1"/>
</dbReference>
<feature type="domain" description="Histidine kinase" evidence="7">
    <location>
        <begin position="175"/>
        <end position="395"/>
    </location>
</feature>
<evidence type="ECO:0000256" key="5">
    <source>
        <dbReference type="ARBA" id="ARBA00022777"/>
    </source>
</evidence>
<dbReference type="InterPro" id="IPR029016">
    <property type="entry name" value="GAF-like_dom_sf"/>
</dbReference>
<dbReference type="InterPro" id="IPR050736">
    <property type="entry name" value="Sensor_HK_Regulatory"/>
</dbReference>
<dbReference type="PRINTS" id="PR00344">
    <property type="entry name" value="BCTRLSENSOR"/>
</dbReference>
<reference evidence="8" key="1">
    <citation type="submission" date="2020-02" db="EMBL/GenBank/DDBJ databases">
        <authorList>
            <person name="Meier V. D."/>
        </authorList>
    </citation>
    <scope>NUCLEOTIDE SEQUENCE</scope>
    <source>
        <strain evidence="8">AVDCRST_MAG89</strain>
    </source>
</reference>
<dbReference type="Gene3D" id="3.30.565.10">
    <property type="entry name" value="Histidine kinase-like ATPase, C-terminal domain"/>
    <property type="match status" value="1"/>
</dbReference>
<dbReference type="AlphaFoldDB" id="A0A6J4KFR1"/>
<dbReference type="InterPro" id="IPR005467">
    <property type="entry name" value="His_kinase_dom"/>
</dbReference>
<dbReference type="FunFam" id="1.10.287.130:FF:000001">
    <property type="entry name" value="Two-component sensor histidine kinase"/>
    <property type="match status" value="1"/>
</dbReference>
<comment type="catalytic activity">
    <reaction evidence="1">
        <text>ATP + protein L-histidine = ADP + protein N-phospho-L-histidine.</text>
        <dbReference type="EC" id="2.7.13.3"/>
    </reaction>
</comment>
<dbReference type="InterPro" id="IPR036890">
    <property type="entry name" value="HATPase_C_sf"/>
</dbReference>
<dbReference type="GO" id="GO:0000155">
    <property type="term" value="F:phosphorelay sensor kinase activity"/>
    <property type="evidence" value="ECO:0007669"/>
    <property type="project" value="InterPro"/>
</dbReference>
<dbReference type="SMART" id="SM00388">
    <property type="entry name" value="HisKA"/>
    <property type="match status" value="1"/>
</dbReference>
<keyword evidence="3" id="KW-0597">Phosphoprotein</keyword>
<dbReference type="Pfam" id="PF02518">
    <property type="entry name" value="HATPase_c"/>
    <property type="match status" value="1"/>
</dbReference>
<dbReference type="EC" id="2.7.13.3" evidence="2"/>
<dbReference type="SUPFAM" id="SSF55781">
    <property type="entry name" value="GAF domain-like"/>
    <property type="match status" value="1"/>
</dbReference>
<dbReference type="Gene3D" id="1.10.287.130">
    <property type="match status" value="1"/>
</dbReference>
<keyword evidence="4" id="KW-0808">Transferase</keyword>
<evidence type="ECO:0000256" key="4">
    <source>
        <dbReference type="ARBA" id="ARBA00022679"/>
    </source>
</evidence>
<dbReference type="Pfam" id="PF00512">
    <property type="entry name" value="HisKA"/>
    <property type="match status" value="1"/>
</dbReference>
<gene>
    <name evidence="8" type="ORF">AVDCRST_MAG89-661</name>
</gene>
<organism evidence="8">
    <name type="scientific">uncultured Gemmatimonadota bacterium</name>
    <dbReference type="NCBI Taxonomy" id="203437"/>
    <lineage>
        <taxon>Bacteria</taxon>
        <taxon>Pseudomonadati</taxon>
        <taxon>Gemmatimonadota</taxon>
        <taxon>environmental samples</taxon>
    </lineage>
</organism>
<dbReference type="SUPFAM" id="SSF47384">
    <property type="entry name" value="Homodimeric domain of signal transducing histidine kinase"/>
    <property type="match status" value="1"/>
</dbReference>
<dbReference type="InterPro" id="IPR036097">
    <property type="entry name" value="HisK_dim/P_sf"/>
</dbReference>
<protein>
    <recommendedName>
        <fullName evidence="2">histidine kinase</fullName>
        <ecNumber evidence="2">2.7.13.3</ecNumber>
    </recommendedName>
</protein>
<dbReference type="InterPro" id="IPR003594">
    <property type="entry name" value="HATPase_dom"/>
</dbReference>
<dbReference type="CDD" id="cd00082">
    <property type="entry name" value="HisKA"/>
    <property type="match status" value="1"/>
</dbReference>
<dbReference type="PROSITE" id="PS50109">
    <property type="entry name" value="HIS_KIN"/>
    <property type="match status" value="1"/>
</dbReference>
<name>A0A6J4KFR1_9BACT</name>
<proteinExistence type="predicted"/>
<accession>A0A6J4KFR1</accession>
<dbReference type="PANTHER" id="PTHR43711">
    <property type="entry name" value="TWO-COMPONENT HISTIDINE KINASE"/>
    <property type="match status" value="1"/>
</dbReference>
<evidence type="ECO:0000256" key="3">
    <source>
        <dbReference type="ARBA" id="ARBA00022553"/>
    </source>
</evidence>
<dbReference type="SMART" id="SM00387">
    <property type="entry name" value="HATPase_c"/>
    <property type="match status" value="1"/>
</dbReference>
<dbReference type="SUPFAM" id="SSF55874">
    <property type="entry name" value="ATPase domain of HSP90 chaperone/DNA topoisomerase II/histidine kinase"/>
    <property type="match status" value="1"/>
</dbReference>